<evidence type="ECO:0000256" key="8">
    <source>
        <dbReference type="RuleBase" id="RU364100"/>
    </source>
</evidence>
<protein>
    <recommendedName>
        <fullName evidence="8">Abasic site processing protein</fullName>
        <ecNumber evidence="8">3.4.-.-</ecNumber>
    </recommendedName>
</protein>
<evidence type="ECO:0000313" key="10">
    <source>
        <dbReference type="Proteomes" id="UP000095210"/>
    </source>
</evidence>
<dbReference type="InterPro" id="IPR003738">
    <property type="entry name" value="SRAP"/>
</dbReference>
<comment type="similarity">
    <text evidence="1 8">Belongs to the SOS response-associated peptidase family.</text>
</comment>
<dbReference type="GO" id="GO:0106300">
    <property type="term" value="P:protein-DNA covalent cross-linking repair"/>
    <property type="evidence" value="ECO:0007669"/>
    <property type="project" value="InterPro"/>
</dbReference>
<evidence type="ECO:0000313" key="9">
    <source>
        <dbReference type="EMBL" id="AOS65420.1"/>
    </source>
</evidence>
<keyword evidence="10" id="KW-1185">Reference proteome</keyword>
<dbReference type="GO" id="GO:0003697">
    <property type="term" value="F:single-stranded DNA binding"/>
    <property type="evidence" value="ECO:0007669"/>
    <property type="project" value="InterPro"/>
</dbReference>
<gene>
    <name evidence="9" type="ORF">TL08_23200</name>
</gene>
<dbReference type="RefSeq" id="WP_069852007.1">
    <property type="nucleotide sequence ID" value="NZ_CP014859.1"/>
</dbReference>
<dbReference type="InterPro" id="IPR036590">
    <property type="entry name" value="SRAP-like"/>
</dbReference>
<keyword evidence="7" id="KW-0456">Lyase</keyword>
<proteinExistence type="inferred from homology"/>
<dbReference type="KEGG" id="ahm:TL08_23200"/>
<keyword evidence="6" id="KW-0238">DNA-binding</keyword>
<reference evidence="10" key="1">
    <citation type="submission" date="2016-03" db="EMBL/GenBank/DDBJ databases">
        <title>Complete genome sequence of the type strain Actinoalloteichus hymeniacidonis DSM 45092.</title>
        <authorList>
            <person name="Schaffert L."/>
            <person name="Albersmeier A."/>
            <person name="Winkler A."/>
            <person name="Kalinowski J."/>
            <person name="Zotchev S."/>
            <person name="Ruckert C."/>
        </authorList>
    </citation>
    <scope>NUCLEOTIDE SEQUENCE [LARGE SCALE GENOMIC DNA]</scope>
    <source>
        <strain evidence="10">HPA177(T) (DSM 45092(T))</strain>
    </source>
</reference>
<dbReference type="PANTHER" id="PTHR13604">
    <property type="entry name" value="DC12-RELATED"/>
    <property type="match status" value="1"/>
</dbReference>
<dbReference type="Pfam" id="PF02586">
    <property type="entry name" value="SRAP"/>
    <property type="match status" value="1"/>
</dbReference>
<dbReference type="GO" id="GO:0008233">
    <property type="term" value="F:peptidase activity"/>
    <property type="evidence" value="ECO:0007669"/>
    <property type="project" value="UniProtKB-KW"/>
</dbReference>
<evidence type="ECO:0000256" key="7">
    <source>
        <dbReference type="ARBA" id="ARBA00023239"/>
    </source>
</evidence>
<organism evidence="9 10">
    <name type="scientific">Actinoalloteichus hymeniacidonis</name>
    <dbReference type="NCBI Taxonomy" id="340345"/>
    <lineage>
        <taxon>Bacteria</taxon>
        <taxon>Bacillati</taxon>
        <taxon>Actinomycetota</taxon>
        <taxon>Actinomycetes</taxon>
        <taxon>Pseudonocardiales</taxon>
        <taxon>Pseudonocardiaceae</taxon>
        <taxon>Actinoalloteichus</taxon>
    </lineage>
</organism>
<dbReference type="PANTHER" id="PTHR13604:SF0">
    <property type="entry name" value="ABASIC SITE PROCESSING PROTEIN HMCES"/>
    <property type="match status" value="1"/>
</dbReference>
<dbReference type="Gene3D" id="3.90.1680.10">
    <property type="entry name" value="SOS response associated peptidase-like"/>
    <property type="match status" value="1"/>
</dbReference>
<name>A0AAC9HVS9_9PSEU</name>
<evidence type="ECO:0000256" key="4">
    <source>
        <dbReference type="ARBA" id="ARBA00022801"/>
    </source>
</evidence>
<dbReference type="EC" id="3.4.-.-" evidence="8"/>
<sequence>MCGRYAITKDPARLAAEFGAFDGTEGAYQGPDHNVTPTRMVPIIVERAPAAGGPPRRTVRLVRWGLIPHWATDPSSGPPMINARAETITEKPAYRDAAARRRGLVPADGWYEWKPTAERKPASERKQPYFAAHEDGRTLAMAAVFSVWWQPPTEAGAEPTPLVTAAVVTTDAVGESADIHHRMPLLLPQDSWGDWLDPASPASPDLLAAPDPELIAGIRVYPVSPAVNNMRNNGPELMERIEIVPEQTATPTLFDAL</sequence>
<dbReference type="SUPFAM" id="SSF143081">
    <property type="entry name" value="BB1717-like"/>
    <property type="match status" value="1"/>
</dbReference>
<dbReference type="GO" id="GO:0006508">
    <property type="term" value="P:proteolysis"/>
    <property type="evidence" value="ECO:0007669"/>
    <property type="project" value="UniProtKB-KW"/>
</dbReference>
<dbReference type="EMBL" id="CP014859">
    <property type="protein sequence ID" value="AOS65420.1"/>
    <property type="molecule type" value="Genomic_DNA"/>
</dbReference>
<evidence type="ECO:0000256" key="2">
    <source>
        <dbReference type="ARBA" id="ARBA00022670"/>
    </source>
</evidence>
<keyword evidence="4 8" id="KW-0378">Hydrolase</keyword>
<dbReference type="GO" id="GO:0016829">
    <property type="term" value="F:lyase activity"/>
    <property type="evidence" value="ECO:0007669"/>
    <property type="project" value="UniProtKB-KW"/>
</dbReference>
<evidence type="ECO:0000256" key="1">
    <source>
        <dbReference type="ARBA" id="ARBA00008136"/>
    </source>
</evidence>
<keyword evidence="2 8" id="KW-0645">Protease</keyword>
<keyword evidence="3" id="KW-0227">DNA damage</keyword>
<evidence type="ECO:0000256" key="3">
    <source>
        <dbReference type="ARBA" id="ARBA00022763"/>
    </source>
</evidence>
<evidence type="ECO:0000256" key="6">
    <source>
        <dbReference type="ARBA" id="ARBA00023125"/>
    </source>
</evidence>
<keyword evidence="5" id="KW-0190">Covalent protein-DNA linkage</keyword>
<dbReference type="AlphaFoldDB" id="A0AAC9HVS9"/>
<accession>A0AAC9HVS9</accession>
<dbReference type="Proteomes" id="UP000095210">
    <property type="component" value="Chromosome"/>
</dbReference>
<evidence type="ECO:0000256" key="5">
    <source>
        <dbReference type="ARBA" id="ARBA00023124"/>
    </source>
</evidence>